<dbReference type="InterPro" id="IPR040619">
    <property type="entry name" value="Cas9_alpha-helical_lobe"/>
</dbReference>
<dbReference type="Pfam" id="PF18470">
    <property type="entry name" value="Cas9_a"/>
    <property type="match status" value="1"/>
</dbReference>
<keyword evidence="10" id="KW-0464">Manganese</keyword>
<evidence type="ECO:0000256" key="12">
    <source>
        <dbReference type="HAMAP-Rule" id="MF_01480"/>
    </source>
</evidence>
<evidence type="ECO:0000259" key="15">
    <source>
        <dbReference type="PROSITE" id="PS51749"/>
    </source>
</evidence>
<sequence>MKEEISYRLGLDLGTDSLGWIIVRLNSRGRTAAILDGGVRIYSDGREAKSGTSLAVDRRNARAARRRRDRYLRRREVLLAELVRLGLMPEDEAERQSLKLVDPYEIRAQALTQAVPPAFLGRALFHLNQRRGFKSNRKAERGSDEDLGIVAQGHETLDDAMAEAGAKTFGQFLAMRHANSGRTRVRKADDEDGYAFYPARRHLEAEFAALWEAQARHHPDILTDEARDRLYDVIFYQRPLKAPEVGRCTYNDEPRMAKAHPLFQRLRLVKSINELTVELTGEEPRALTMEERDNILRTFRSATATKKSVTWGSLRKAAKSLKNTRFKGEEQRGKGLVGDEIEHELVKRLGPVWREFDLDRQWRIVERLLNEEELDVLVPWLMAELDVDDEQAREIAAARLPEGYGRVGPTAAAAILKELMARETDDGFVIPEAKAVELSPDLGHHSDFRTGEIFETLPYYGEILERNIPPGSQDPDECDEKRFGRITNPTVHIGMGQLRRVVNAIIAKHGKPAEIVVELARDLKLSEDDKKELNRRNAKNRDEAIRRGEKLQEIGVANNGRNRATLRLWEELHPDPKARVCIYTGTPIGIEMLFSGVTDIDHILPIRETLDDSGANQLVCMAAANRRKSNRTPYDAFGGQQDWEDIASRAAKLPPNKRWRFAPDALSRFADQGGFLARQLTDTQYLSRLAKDYLAALYPETGPGSQKVRVIPGRLTEMLRRQWGLNSLLPDHNMVGADVSLNKAKNRLDHRHHMIDAFVTAVTDQSLMQRVATAAGANDDQGLDNIFAGMPEPWKGFREDLERLVNRVTVSHKPDRGHPGTRQQQRIGRDETAGQLHNDTAYGLTGETDEKGNEIVVRRVPLLSLTNEKKIMQVRDPDLRNALWTATRGLKGRAWEQALRGFALTGAPGVTDRHGNPMYRGIRHVRVTEPLKTVKIRDRDGRAYKGYKGDANYRYDVWEMPDGKWVTKWKTRDGAPESSIITMYDAHQPEVGGQESRPHPAARRVLKLHQNDMVAFDHPSEGTVIGRVVKFGQNGQITLVLHREAGDLKRRDADADDPFKYYAPTAGGLKKANARQIRIDELGQVWDPGPPK</sequence>
<dbReference type="HAMAP" id="MF_01480">
    <property type="entry name" value="Cas9"/>
    <property type="match status" value="1"/>
</dbReference>
<keyword evidence="17" id="KW-1185">Reference proteome</keyword>
<feature type="domain" description="HNH Cas9-type" evidence="15">
    <location>
        <begin position="526"/>
        <end position="680"/>
    </location>
</feature>
<comment type="function">
    <text evidence="12">CRISPR (clustered regularly interspaced short palindromic repeat) is an adaptive immune system that provides protection against mobile genetic elements (viruses, transposable elements and conjugative plasmids). CRISPR clusters contain spacers, sequences complementary to antecedent mobile elements, and target invading nucleic acids. CRISPR clusters are transcribed and processed into CRISPR RNA (crRNA). In type II CRISPR systems correct processing of pre-crRNA requires a trans-encoded small RNA (tracrRNA), endogenous ribonuclease 3 (rnc) and this protein. The tracrRNA serves as a guide for ribonuclease 3-aided processing of pre-crRNA. Subsequently Cas9/crRNA/tracrRNA endonucleolytically cleaves linear or circular dsDNA target complementary to the spacer; Cas9 is inactive in the absence of the 2 guide RNAs (gRNA). Cas9 recognizes the protospacer adjacent motif (PAM) in the CRISPR repeat sequences to help distinguish self versus nonself, as targets within the bacterial CRISPR locus do not have PAMs. PAM recognition is also required for catalytic activity.</text>
</comment>
<evidence type="ECO:0000256" key="5">
    <source>
        <dbReference type="ARBA" id="ARBA00022801"/>
    </source>
</evidence>
<feature type="region of interest" description="Disordered" evidence="14">
    <location>
        <begin position="811"/>
        <end position="831"/>
    </location>
</feature>
<comment type="similarity">
    <text evidence="12">Belongs to the CRISPR-associated Cas9 family.</text>
</comment>
<proteinExistence type="inferred from homology"/>
<comment type="subunit">
    <text evidence="11 12">Monomer. Binds crRNA and tracrRNA.</text>
</comment>
<keyword evidence="7 12" id="KW-0694">RNA-binding</keyword>
<evidence type="ECO:0000256" key="6">
    <source>
        <dbReference type="ARBA" id="ARBA00022842"/>
    </source>
</evidence>
<evidence type="ECO:0000256" key="10">
    <source>
        <dbReference type="ARBA" id="ARBA00023211"/>
    </source>
</evidence>
<evidence type="ECO:0000256" key="9">
    <source>
        <dbReference type="ARBA" id="ARBA00023125"/>
    </source>
</evidence>
<evidence type="ECO:0000256" key="11">
    <source>
        <dbReference type="ARBA" id="ARBA00046380"/>
    </source>
</evidence>
<evidence type="ECO:0000256" key="7">
    <source>
        <dbReference type="ARBA" id="ARBA00022884"/>
    </source>
</evidence>
<dbReference type="InterPro" id="IPR028629">
    <property type="entry name" value="Cas9"/>
</dbReference>
<dbReference type="Proteomes" id="UP000722336">
    <property type="component" value="Unassembled WGS sequence"/>
</dbReference>
<keyword evidence="4 12" id="KW-0255">Endonuclease</keyword>
<dbReference type="InterPro" id="IPR041383">
    <property type="entry name" value="RuvC_III"/>
</dbReference>
<comment type="domain">
    <text evidence="12">Has 2 endonuclease domains. The discontinuous RuvC-like domain cleaves the target DNA noncomplementary to crRNA while the HNH nuclease domain cleaves the target DNA complementary to crRNA.</text>
</comment>
<keyword evidence="2 12" id="KW-0540">Nuclease</keyword>
<comment type="caution">
    <text evidence="12">Lacks conserved residue(s) required for the propagation of feature annotation.</text>
</comment>
<evidence type="ECO:0000256" key="4">
    <source>
        <dbReference type="ARBA" id="ARBA00022759"/>
    </source>
</evidence>
<keyword evidence="13" id="KW-0175">Coiled coil</keyword>
<comment type="cofactor">
    <cofactor evidence="1">
        <name>Mg(2+)</name>
        <dbReference type="ChEBI" id="CHEBI:18420"/>
    </cofactor>
</comment>
<dbReference type="EMBL" id="JAGSPA010000004">
    <property type="protein sequence ID" value="MBV7257480.1"/>
    <property type="molecule type" value="Genomic_DNA"/>
</dbReference>
<dbReference type="PROSITE" id="PS51749">
    <property type="entry name" value="HNH_CAS9"/>
    <property type="match status" value="1"/>
</dbReference>
<dbReference type="InterPro" id="IPR003615">
    <property type="entry name" value="HNH_nuc"/>
</dbReference>
<dbReference type="NCBIfam" id="TIGR01865">
    <property type="entry name" value="cas_Csn1"/>
    <property type="match status" value="1"/>
</dbReference>
<keyword evidence="5 12" id="KW-0378">Hydrolase</keyword>
<evidence type="ECO:0000313" key="17">
    <source>
        <dbReference type="Proteomes" id="UP000722336"/>
    </source>
</evidence>
<feature type="active site" description="For RuvC-like nuclease domain" evidence="12">
    <location>
        <position position="12"/>
    </location>
</feature>
<accession>A0ABS6SGD9</accession>
<feature type="active site" description="Proton acceptor for HNH nuclease domain" evidence="12">
    <location>
        <position position="602"/>
    </location>
</feature>
<evidence type="ECO:0000256" key="3">
    <source>
        <dbReference type="ARBA" id="ARBA00022723"/>
    </source>
</evidence>
<keyword evidence="6" id="KW-0460">Magnesium</keyword>
<evidence type="ECO:0000256" key="14">
    <source>
        <dbReference type="SAM" id="MobiDB-lite"/>
    </source>
</evidence>
<name>A0ABS6SGD9_9SPHN</name>
<comment type="caution">
    <text evidence="16">The sequence shown here is derived from an EMBL/GenBank/DDBJ whole genome shotgun (WGS) entry which is preliminary data.</text>
</comment>
<evidence type="ECO:0000256" key="13">
    <source>
        <dbReference type="SAM" id="Coils"/>
    </source>
</evidence>
<reference evidence="16 17" key="1">
    <citation type="submission" date="2021-04" db="EMBL/GenBank/DDBJ databases">
        <authorList>
            <person name="Pira H."/>
            <person name="Risdian C."/>
            <person name="Wink J."/>
        </authorList>
    </citation>
    <scope>NUCLEOTIDE SEQUENCE [LARGE SCALE GENOMIC DNA]</scope>
    <source>
        <strain evidence="16 17">WHA3</strain>
    </source>
</reference>
<keyword evidence="3" id="KW-0479">Metal-binding</keyword>
<feature type="coiled-coil region" evidence="13">
    <location>
        <begin position="516"/>
        <end position="543"/>
    </location>
</feature>
<keyword evidence="9 12" id="KW-0238">DNA-binding</keyword>
<evidence type="ECO:0000256" key="1">
    <source>
        <dbReference type="ARBA" id="ARBA00001946"/>
    </source>
</evidence>
<dbReference type="Pfam" id="PF13395">
    <property type="entry name" value="HNH_4"/>
    <property type="match status" value="1"/>
</dbReference>
<evidence type="ECO:0000256" key="2">
    <source>
        <dbReference type="ARBA" id="ARBA00022722"/>
    </source>
</evidence>
<dbReference type="InterPro" id="IPR033114">
    <property type="entry name" value="HNH_CAS9"/>
</dbReference>
<gene>
    <name evidence="12 16" type="primary">cas9</name>
    <name evidence="16" type="ORF">KCG44_11850</name>
</gene>
<organism evidence="16 17">
    <name type="scientific">Pacificimonas pallii</name>
    <dbReference type="NCBI Taxonomy" id="2827236"/>
    <lineage>
        <taxon>Bacteria</taxon>
        <taxon>Pseudomonadati</taxon>
        <taxon>Pseudomonadota</taxon>
        <taxon>Alphaproteobacteria</taxon>
        <taxon>Sphingomonadales</taxon>
        <taxon>Sphingosinicellaceae</taxon>
        <taxon>Pacificimonas</taxon>
    </lineage>
</organism>
<evidence type="ECO:0000256" key="8">
    <source>
        <dbReference type="ARBA" id="ARBA00023118"/>
    </source>
</evidence>
<keyword evidence="8 12" id="KW-0051">Antiviral defense</keyword>
<protein>
    <recommendedName>
        <fullName evidence="12">CRISPR-associated endonuclease Cas9</fullName>
        <ecNumber evidence="12">3.1.-.-</ecNumber>
    </recommendedName>
</protein>
<dbReference type="Pfam" id="PF18541">
    <property type="entry name" value="RuvC_III"/>
    <property type="match status" value="1"/>
</dbReference>
<dbReference type="GO" id="GO:0004519">
    <property type="term" value="F:endonuclease activity"/>
    <property type="evidence" value="ECO:0007669"/>
    <property type="project" value="UniProtKB-KW"/>
</dbReference>
<evidence type="ECO:0000313" key="16">
    <source>
        <dbReference type="EMBL" id="MBV7257480.1"/>
    </source>
</evidence>
<dbReference type="RefSeq" id="WP_218446330.1">
    <property type="nucleotide sequence ID" value="NZ_JAGSPA010000004.1"/>
</dbReference>
<dbReference type="EC" id="3.1.-.-" evidence="12"/>